<dbReference type="EMBL" id="LAZR01028777">
    <property type="protein sequence ID" value="KKL61579.1"/>
    <property type="molecule type" value="Genomic_DNA"/>
</dbReference>
<organism evidence="1">
    <name type="scientific">marine sediment metagenome</name>
    <dbReference type="NCBI Taxonomy" id="412755"/>
    <lineage>
        <taxon>unclassified sequences</taxon>
        <taxon>metagenomes</taxon>
        <taxon>ecological metagenomes</taxon>
    </lineage>
</organism>
<proteinExistence type="predicted"/>
<name>A0A0F9DIV0_9ZZZZ</name>
<protein>
    <submittedName>
        <fullName evidence="1">Uncharacterized protein</fullName>
    </submittedName>
</protein>
<feature type="non-terminal residue" evidence="1">
    <location>
        <position position="628"/>
    </location>
</feature>
<evidence type="ECO:0000313" key="1">
    <source>
        <dbReference type="EMBL" id="KKL61579.1"/>
    </source>
</evidence>
<accession>A0A0F9DIV0</accession>
<gene>
    <name evidence="1" type="ORF">LCGC14_2193890</name>
</gene>
<comment type="caution">
    <text evidence="1">The sequence shown here is derived from an EMBL/GenBank/DDBJ whole genome shotgun (WGS) entry which is preliminary data.</text>
</comment>
<sequence length="628" mass="70589">GLDRIALLWDEFGRHVESLIAEGRHAALIDIQLLAEFVSRSDDLPLTMGLILHQGLLHYAGQMSQSVRAEWTKIEGRFRTIQYVDDSKEIYRLIAEVLEANRPEGDMLTKRQLSAAAATCKELGLFAGFAKGELTKLLANAYPLEPVSLYLLPRVSARVAQNERTLFTFLYGTDLRRPIGPAALFDYFSPVMRADTAVGGTHRQWLETQSAISKIGDDAVAQGVLKTACLLGLGTSGERSRARRDLLLFALQGFADATLWQETVVEKLVDRKLLLYRRHNDEISVWHGTDADLRGRLDEEVHRQAPAFNLVEFLAHEARPPVWKPLQYNSDFGICRYWSGEYMAADELEAYLRGMASGAITSGADGKMLYLVAETREQLQKAEQIAHEELIHTQVVVAVPREPLPLLDAALEVHCLTQMQFDTDLVRSDPLVLPEIQQMADDSRAHLQQLVDQLLRPSPRGPRWFYRGKEKHAASPSALRKLLSQITGHVFHKTPKIHNEMIVRRKPSGTIVNSRKKLLMGILERSGKEMLGIKGNFPDASMFRTVLLHTGLYRESKGGRWGYAAPHARAVPDPGLRAVWRRLQQFFAEPADEPKRPRELLDELQRPPYGIRAGVLPILFAAGLKAFS</sequence>
<feature type="non-terminal residue" evidence="1">
    <location>
        <position position="1"/>
    </location>
</feature>
<reference evidence="1" key="1">
    <citation type="journal article" date="2015" name="Nature">
        <title>Complex archaea that bridge the gap between prokaryotes and eukaryotes.</title>
        <authorList>
            <person name="Spang A."/>
            <person name="Saw J.H."/>
            <person name="Jorgensen S.L."/>
            <person name="Zaremba-Niedzwiedzka K."/>
            <person name="Martijn J."/>
            <person name="Lind A.E."/>
            <person name="van Eijk R."/>
            <person name="Schleper C."/>
            <person name="Guy L."/>
            <person name="Ettema T.J."/>
        </authorList>
    </citation>
    <scope>NUCLEOTIDE SEQUENCE</scope>
</reference>
<dbReference type="AlphaFoldDB" id="A0A0F9DIV0"/>